<dbReference type="PROSITE" id="PS50991">
    <property type="entry name" value="PYR_CT"/>
    <property type="match status" value="1"/>
</dbReference>
<dbReference type="Pfam" id="PF22617">
    <property type="entry name" value="HCS_D2"/>
    <property type="match status" value="1"/>
</dbReference>
<comment type="function">
    <text evidence="13 14">Catalyzes the condensation of the acetyl group of acetyl-CoA with 3-methyl-2-oxobutanoate (2-ketoisovalerate) to form 3-carboxy-3-hydroxy-4-methylpentanoate (2-isopropylmalate).</text>
</comment>
<dbReference type="InterPro" id="IPR002034">
    <property type="entry name" value="AIPM/Hcit_synth_CS"/>
</dbReference>
<dbReference type="Gene3D" id="1.10.238.260">
    <property type="match status" value="1"/>
</dbReference>
<comment type="catalytic activity">
    <reaction evidence="1 14">
        <text>3-methyl-2-oxobutanoate + acetyl-CoA + H2O = (2S)-2-isopropylmalate + CoA + H(+)</text>
        <dbReference type="Rhea" id="RHEA:21524"/>
        <dbReference type="ChEBI" id="CHEBI:1178"/>
        <dbReference type="ChEBI" id="CHEBI:11851"/>
        <dbReference type="ChEBI" id="CHEBI:15377"/>
        <dbReference type="ChEBI" id="CHEBI:15378"/>
        <dbReference type="ChEBI" id="CHEBI:57287"/>
        <dbReference type="ChEBI" id="CHEBI:57288"/>
        <dbReference type="EC" id="2.3.3.13"/>
    </reaction>
</comment>
<evidence type="ECO:0000256" key="14">
    <source>
        <dbReference type="HAMAP-Rule" id="MF_01025"/>
    </source>
</evidence>
<gene>
    <name evidence="14" type="primary">leuA</name>
    <name evidence="16" type="ORF">HELGO_WM40279</name>
</gene>
<dbReference type="PANTHER" id="PTHR10277:SF9">
    <property type="entry name" value="2-ISOPROPYLMALATE SYNTHASE 1, CHLOROPLASTIC-RELATED"/>
    <property type="match status" value="1"/>
</dbReference>
<keyword evidence="11 14" id="KW-0100">Branched-chain amino acid biosynthesis</keyword>
<evidence type="ECO:0000256" key="10">
    <source>
        <dbReference type="ARBA" id="ARBA00023211"/>
    </source>
</evidence>
<dbReference type="AlphaFoldDB" id="A0A6S6TDW7"/>
<keyword evidence="10 14" id="KW-0464">Manganese</keyword>
<dbReference type="NCBIfam" id="TIGR00973">
    <property type="entry name" value="leuA_bact"/>
    <property type="match status" value="1"/>
</dbReference>
<organism evidence="16">
    <name type="scientific">uncultured Thiotrichaceae bacterium</name>
    <dbReference type="NCBI Taxonomy" id="298394"/>
    <lineage>
        <taxon>Bacteria</taxon>
        <taxon>Pseudomonadati</taxon>
        <taxon>Pseudomonadota</taxon>
        <taxon>Gammaproteobacteria</taxon>
        <taxon>Thiotrichales</taxon>
        <taxon>Thiotrichaceae</taxon>
        <taxon>environmental samples</taxon>
    </lineage>
</organism>
<dbReference type="NCBIfam" id="NF002087">
    <property type="entry name" value="PRK00915.1-4"/>
    <property type="match status" value="1"/>
</dbReference>
<dbReference type="Gene3D" id="3.20.20.70">
    <property type="entry name" value="Aldolase class I"/>
    <property type="match status" value="1"/>
</dbReference>
<evidence type="ECO:0000259" key="15">
    <source>
        <dbReference type="PROSITE" id="PS50991"/>
    </source>
</evidence>
<keyword evidence="9 14" id="KW-0479">Metal-binding</keyword>
<dbReference type="Pfam" id="PF00682">
    <property type="entry name" value="HMGL-like"/>
    <property type="match status" value="1"/>
</dbReference>
<evidence type="ECO:0000256" key="3">
    <source>
        <dbReference type="ARBA" id="ARBA00009396"/>
    </source>
</evidence>
<dbReference type="FunFam" id="3.30.160.270:FF:000003">
    <property type="entry name" value="2-isopropylmalate synthase"/>
    <property type="match status" value="1"/>
</dbReference>
<name>A0A6S6TDW7_9GAMM</name>
<evidence type="ECO:0000256" key="1">
    <source>
        <dbReference type="ARBA" id="ARBA00000064"/>
    </source>
</evidence>
<dbReference type="SUPFAM" id="SSF51569">
    <property type="entry name" value="Aldolase"/>
    <property type="match status" value="1"/>
</dbReference>
<reference evidence="16" key="1">
    <citation type="submission" date="2020-01" db="EMBL/GenBank/DDBJ databases">
        <authorList>
            <person name="Meier V. D."/>
            <person name="Meier V D."/>
        </authorList>
    </citation>
    <scope>NUCLEOTIDE SEQUENCE</scope>
    <source>
        <strain evidence="16">HLG_WM_MAG_08</strain>
    </source>
</reference>
<proteinExistence type="inferred from homology"/>
<dbReference type="EMBL" id="CACVAV010000214">
    <property type="protein sequence ID" value="CAA6813234.1"/>
    <property type="molecule type" value="Genomic_DNA"/>
</dbReference>
<evidence type="ECO:0000256" key="5">
    <source>
        <dbReference type="ARBA" id="ARBA00018198"/>
    </source>
</evidence>
<keyword evidence="6 14" id="KW-0432">Leucine biosynthesis</keyword>
<dbReference type="InterPro" id="IPR013785">
    <property type="entry name" value="Aldolase_TIM"/>
</dbReference>
<evidence type="ECO:0000256" key="2">
    <source>
        <dbReference type="ARBA" id="ARBA00004689"/>
    </source>
</evidence>
<dbReference type="PROSITE" id="PS00815">
    <property type="entry name" value="AIPM_HOMOCIT_SYNTH_1"/>
    <property type="match status" value="1"/>
</dbReference>
<evidence type="ECO:0000256" key="7">
    <source>
        <dbReference type="ARBA" id="ARBA00022605"/>
    </source>
</evidence>
<evidence type="ECO:0000256" key="6">
    <source>
        <dbReference type="ARBA" id="ARBA00022430"/>
    </source>
</evidence>
<evidence type="ECO:0000256" key="13">
    <source>
        <dbReference type="ARBA" id="ARBA00037629"/>
    </source>
</evidence>
<protein>
    <recommendedName>
        <fullName evidence="5 14">2-isopropylmalate synthase</fullName>
        <ecNumber evidence="4 14">2.3.3.13</ecNumber>
    </recommendedName>
    <alternativeName>
        <fullName evidence="12 14">Alpha-IPM synthase</fullName>
    </alternativeName>
    <alternativeName>
        <fullName evidence="14">Alpha-isopropylmalate synthase</fullName>
    </alternativeName>
</protein>
<evidence type="ECO:0000256" key="9">
    <source>
        <dbReference type="ARBA" id="ARBA00022723"/>
    </source>
</evidence>
<dbReference type="SMART" id="SM00917">
    <property type="entry name" value="LeuA_dimer"/>
    <property type="match status" value="1"/>
</dbReference>
<dbReference type="Gene3D" id="3.30.160.270">
    <property type="match status" value="1"/>
</dbReference>
<evidence type="ECO:0000256" key="4">
    <source>
        <dbReference type="ARBA" id="ARBA00012973"/>
    </source>
</evidence>
<evidence type="ECO:0000256" key="8">
    <source>
        <dbReference type="ARBA" id="ARBA00022679"/>
    </source>
</evidence>
<keyword evidence="8 14" id="KW-0808">Transferase</keyword>
<keyword evidence="14" id="KW-0963">Cytoplasm</keyword>
<dbReference type="PROSITE" id="PS00816">
    <property type="entry name" value="AIPM_HOMOCIT_SYNTH_2"/>
    <property type="match status" value="1"/>
</dbReference>
<dbReference type="InterPro" id="IPR036230">
    <property type="entry name" value="LeuA_allosteric_dom_sf"/>
</dbReference>
<dbReference type="InterPro" id="IPR005671">
    <property type="entry name" value="LeuA_bact_synth"/>
</dbReference>
<feature type="binding site" evidence="14">
    <location>
        <position position="203"/>
    </location>
    <ligand>
        <name>Mn(2+)</name>
        <dbReference type="ChEBI" id="CHEBI:29035"/>
    </ligand>
</feature>
<dbReference type="CDD" id="cd07940">
    <property type="entry name" value="DRE_TIM_IPMS"/>
    <property type="match status" value="1"/>
</dbReference>
<evidence type="ECO:0000256" key="11">
    <source>
        <dbReference type="ARBA" id="ARBA00023304"/>
    </source>
</evidence>
<accession>A0A6S6TDW7</accession>
<dbReference type="GO" id="GO:0030145">
    <property type="term" value="F:manganese ion binding"/>
    <property type="evidence" value="ECO:0007669"/>
    <property type="project" value="UniProtKB-UniRule"/>
</dbReference>
<dbReference type="InterPro" id="IPR054691">
    <property type="entry name" value="LeuA/HCS_post-cat"/>
</dbReference>
<dbReference type="Pfam" id="PF08502">
    <property type="entry name" value="LeuA_dimer"/>
    <property type="match status" value="1"/>
</dbReference>
<evidence type="ECO:0000313" key="16">
    <source>
        <dbReference type="EMBL" id="CAA6813234.1"/>
    </source>
</evidence>
<dbReference type="GO" id="GO:0009098">
    <property type="term" value="P:L-leucine biosynthetic process"/>
    <property type="evidence" value="ECO:0007669"/>
    <property type="project" value="UniProtKB-UniRule"/>
</dbReference>
<comment type="subunit">
    <text evidence="14">Homodimer.</text>
</comment>
<feature type="binding site" evidence="14">
    <location>
        <position position="239"/>
    </location>
    <ligand>
        <name>Mn(2+)</name>
        <dbReference type="ChEBI" id="CHEBI:29035"/>
    </ligand>
</feature>
<dbReference type="NCBIfam" id="NF002086">
    <property type="entry name" value="PRK00915.1-3"/>
    <property type="match status" value="1"/>
</dbReference>
<dbReference type="InterPro" id="IPR013709">
    <property type="entry name" value="2-isopropylmalate_synth_dimer"/>
</dbReference>
<dbReference type="EC" id="2.3.3.13" evidence="4 14"/>
<comment type="pathway">
    <text evidence="2 14">Amino-acid biosynthesis; L-leucine biosynthesis; L-leucine from 3-methyl-2-oxobutanoate: step 1/4.</text>
</comment>
<keyword evidence="16" id="KW-0012">Acyltransferase</keyword>
<dbReference type="HAMAP" id="MF_01025">
    <property type="entry name" value="LeuA_type1"/>
    <property type="match status" value="1"/>
</dbReference>
<comment type="similarity">
    <text evidence="3 14">Belongs to the alpha-IPM synthase/homocitrate synthase family. LeuA type 1 subfamily.</text>
</comment>
<dbReference type="GO" id="GO:0003852">
    <property type="term" value="F:2-isopropylmalate synthase activity"/>
    <property type="evidence" value="ECO:0007669"/>
    <property type="project" value="UniProtKB-UniRule"/>
</dbReference>
<keyword evidence="7 14" id="KW-0028">Amino-acid biosynthesis</keyword>
<dbReference type="InterPro" id="IPR000891">
    <property type="entry name" value="PYR_CT"/>
</dbReference>
<dbReference type="FunFam" id="1.10.238.260:FF:000001">
    <property type="entry name" value="2-isopropylmalate synthase"/>
    <property type="match status" value="1"/>
</dbReference>
<dbReference type="InterPro" id="IPR050073">
    <property type="entry name" value="2-IPM_HCS-like"/>
</dbReference>
<dbReference type="UniPathway" id="UPA00048">
    <property type="reaction ID" value="UER00070"/>
</dbReference>
<feature type="region of interest" description="Regulatory domain" evidence="14">
    <location>
        <begin position="394"/>
        <end position="515"/>
    </location>
</feature>
<dbReference type="PANTHER" id="PTHR10277">
    <property type="entry name" value="HOMOCITRATE SYNTHASE-RELATED"/>
    <property type="match status" value="1"/>
</dbReference>
<dbReference type="GO" id="GO:0005829">
    <property type="term" value="C:cytosol"/>
    <property type="evidence" value="ECO:0007669"/>
    <property type="project" value="TreeGrafter"/>
</dbReference>
<dbReference type="FunFam" id="3.20.20.70:FF:000010">
    <property type="entry name" value="2-isopropylmalate synthase"/>
    <property type="match status" value="1"/>
</dbReference>
<dbReference type="GO" id="GO:0003985">
    <property type="term" value="F:acetyl-CoA C-acetyltransferase activity"/>
    <property type="evidence" value="ECO:0007669"/>
    <property type="project" value="UniProtKB-UniRule"/>
</dbReference>
<dbReference type="SUPFAM" id="SSF110921">
    <property type="entry name" value="2-isopropylmalate synthase LeuA, allosteric (dimerisation) domain"/>
    <property type="match status" value="1"/>
</dbReference>
<comment type="cofactor">
    <cofactor evidence="14">
        <name>Mn(2+)</name>
        <dbReference type="ChEBI" id="CHEBI:29035"/>
    </cofactor>
</comment>
<feature type="domain" description="Pyruvate carboxyltransferase" evidence="15">
    <location>
        <begin position="6"/>
        <end position="268"/>
    </location>
</feature>
<feature type="binding site" evidence="14">
    <location>
        <position position="205"/>
    </location>
    <ligand>
        <name>Mn(2+)</name>
        <dbReference type="ChEBI" id="CHEBI:29035"/>
    </ligand>
</feature>
<sequence>MSDDHIIIFDTTLRDGEQSPGASMTKAEKIRIARMLEMMKVDVIEAGFPIASPGDFDAVRAIADIVKDSTICGLSRALDPDIERCAEALKGANSGRIHTFIATSPIHMKNKLNMEPEKVLEQAVRAVTKARNYTDDVEFSCEDAGRSEFEFLCRIIEAAINAGATTINIPDTVGYQIPHVFGDIVGNLIREIPNSDKAVFSVHCHNDLGLAVGNSLAAVMQGARQVECTINGLGERAGNASLEEIVMALRTRKDVFNIESGIDARHIVPTSRIVSSITGFPVQPNKAIVGANAFAHESGIHQDGVLKHRETYEIMRAQDVGWADNSIVLGKHSGRNAFRSRLADLNINLKTEEELNAAFSRFKDLADRKHDIFDEDLQMLVLQTRAGNEEAKYKLMASHVCSETGETPMATVTLKADGKEVKAEASGSGPVDAVFSAIKKATGETPALQLYSVNAITSGTDAQGEVTVRLEQEGRLIHGHGAHTDIVIASAKSYIDALNKLVSKQQRAHPQHDGV</sequence>
<evidence type="ECO:0000256" key="12">
    <source>
        <dbReference type="ARBA" id="ARBA00029993"/>
    </source>
</evidence>
<feature type="binding site" evidence="14">
    <location>
        <position position="15"/>
    </location>
    <ligand>
        <name>Mn(2+)</name>
        <dbReference type="ChEBI" id="CHEBI:29035"/>
    </ligand>
</feature>